<dbReference type="Proteomes" id="UP000198889">
    <property type="component" value="Unassembled WGS sequence"/>
</dbReference>
<dbReference type="CDD" id="cd03235">
    <property type="entry name" value="ABC_Metallic_Cations"/>
    <property type="match status" value="1"/>
</dbReference>
<reference evidence="9" key="1">
    <citation type="submission" date="2016-10" db="EMBL/GenBank/DDBJ databases">
        <authorList>
            <person name="Varghese N."/>
            <person name="Submissions S."/>
        </authorList>
    </citation>
    <scope>NUCLEOTIDE SEQUENCE [LARGE SCALE GENOMIC DNA]</scope>
    <source>
        <strain evidence="9">CGMCC 1.1761</strain>
    </source>
</reference>
<dbReference type="SMART" id="SM00382">
    <property type="entry name" value="AAA"/>
    <property type="match status" value="1"/>
</dbReference>
<keyword evidence="9" id="KW-1185">Reference proteome</keyword>
<keyword evidence="2" id="KW-0813">Transport</keyword>
<evidence type="ECO:0000313" key="8">
    <source>
        <dbReference type="EMBL" id="SCW54136.1"/>
    </source>
</evidence>
<keyword evidence="4 8" id="KW-0067">ATP-binding</keyword>
<keyword evidence="3" id="KW-0547">Nucleotide-binding</keyword>
<organism evidence="8 9">
    <name type="scientific">Ancylobacter rudongensis</name>
    <dbReference type="NCBI Taxonomy" id="177413"/>
    <lineage>
        <taxon>Bacteria</taxon>
        <taxon>Pseudomonadati</taxon>
        <taxon>Pseudomonadota</taxon>
        <taxon>Alphaproteobacteria</taxon>
        <taxon>Hyphomicrobiales</taxon>
        <taxon>Xanthobacteraceae</taxon>
        <taxon>Ancylobacter</taxon>
    </lineage>
</organism>
<accession>A0A1G4RBM9</accession>
<dbReference type="NCBIfam" id="NF011630">
    <property type="entry name" value="PRK15056.1"/>
    <property type="match status" value="1"/>
</dbReference>
<dbReference type="AlphaFoldDB" id="A0A1G4RBM9"/>
<evidence type="ECO:0000256" key="3">
    <source>
        <dbReference type="ARBA" id="ARBA00022741"/>
    </source>
</evidence>
<dbReference type="PROSITE" id="PS00211">
    <property type="entry name" value="ABC_TRANSPORTER_1"/>
    <property type="match status" value="1"/>
</dbReference>
<evidence type="ECO:0000256" key="2">
    <source>
        <dbReference type="ARBA" id="ARBA00022448"/>
    </source>
</evidence>
<evidence type="ECO:0000313" key="9">
    <source>
        <dbReference type="Proteomes" id="UP000198889"/>
    </source>
</evidence>
<protein>
    <submittedName>
        <fullName evidence="8">Manganese/iron transport system ATP-binding protein</fullName>
    </submittedName>
</protein>
<feature type="domain" description="ABC transporter" evidence="7">
    <location>
        <begin position="13"/>
        <end position="248"/>
    </location>
</feature>
<dbReference type="InterPro" id="IPR003439">
    <property type="entry name" value="ABC_transporter-like_ATP-bd"/>
</dbReference>
<dbReference type="PANTHER" id="PTHR42734:SF5">
    <property type="entry name" value="IRON TRANSPORT SYSTEM ATP-BINDING PROTEIN HI_0361-RELATED"/>
    <property type="match status" value="1"/>
</dbReference>
<evidence type="ECO:0000256" key="6">
    <source>
        <dbReference type="ARBA" id="ARBA00023065"/>
    </source>
</evidence>
<dbReference type="InterPro" id="IPR003593">
    <property type="entry name" value="AAA+_ATPase"/>
</dbReference>
<dbReference type="PANTHER" id="PTHR42734">
    <property type="entry name" value="METAL TRANSPORT SYSTEM ATP-BINDING PROTEIN TM_0124-RELATED"/>
    <property type="match status" value="1"/>
</dbReference>
<sequence length="295" mass="31770">MNAPSPVLSATGLSVTGLTVTYRNGHTALRDASFAIPLGTITALVGVNGSGKSTLFKAIMGFVRPAAGEISILGGTVGEALRQNLVAYVPQNEEVDWNFPVLVEDVVMMGRYGHMGFMRLPRAADRQAVTQALGRVGMNDFRTRQIGELSGGQKKRVFLARALAQDARVILLDEPFTGVDVQTEQAIIALLRSLRDEGRVMLVSTHNLGSVPEFCDRTVLVKGTILAHGPTAETFTEANLEKTFGGVLRHFVLGGAGLHADDDSRQISVLTDDERPLVFYGEKGECPPRTRENAP</sequence>
<dbReference type="Gene3D" id="3.40.50.300">
    <property type="entry name" value="P-loop containing nucleotide triphosphate hydrolases"/>
    <property type="match status" value="1"/>
</dbReference>
<keyword evidence="5" id="KW-0862">Zinc</keyword>
<dbReference type="SUPFAM" id="SSF52540">
    <property type="entry name" value="P-loop containing nucleoside triphosphate hydrolases"/>
    <property type="match status" value="1"/>
</dbReference>
<dbReference type="EMBL" id="FMTP01000002">
    <property type="protein sequence ID" value="SCW54136.1"/>
    <property type="molecule type" value="Genomic_DNA"/>
</dbReference>
<dbReference type="GO" id="GO:0006829">
    <property type="term" value="P:zinc ion transport"/>
    <property type="evidence" value="ECO:0007669"/>
    <property type="project" value="UniProtKB-KW"/>
</dbReference>
<evidence type="ECO:0000259" key="7">
    <source>
        <dbReference type="PROSITE" id="PS50893"/>
    </source>
</evidence>
<dbReference type="STRING" id="177413.SAMN05660859_1523"/>
<evidence type="ECO:0000256" key="4">
    <source>
        <dbReference type="ARBA" id="ARBA00022840"/>
    </source>
</evidence>
<dbReference type="GO" id="GO:0016887">
    <property type="term" value="F:ATP hydrolysis activity"/>
    <property type="evidence" value="ECO:0007669"/>
    <property type="project" value="InterPro"/>
</dbReference>
<dbReference type="FunFam" id="3.40.50.300:FF:000134">
    <property type="entry name" value="Iron-enterobactin ABC transporter ATP-binding protein"/>
    <property type="match status" value="1"/>
</dbReference>
<comment type="similarity">
    <text evidence="1">Belongs to the ABC transporter superfamily.</text>
</comment>
<evidence type="ECO:0000256" key="5">
    <source>
        <dbReference type="ARBA" id="ARBA00022906"/>
    </source>
</evidence>
<dbReference type="InterPro" id="IPR017871">
    <property type="entry name" value="ABC_transporter-like_CS"/>
</dbReference>
<dbReference type="RefSeq" id="WP_091437521.1">
    <property type="nucleotide sequence ID" value="NZ_FMTP01000002.1"/>
</dbReference>
<dbReference type="GO" id="GO:0005524">
    <property type="term" value="F:ATP binding"/>
    <property type="evidence" value="ECO:0007669"/>
    <property type="project" value="UniProtKB-KW"/>
</dbReference>
<keyword evidence="6" id="KW-0406">Ion transport</keyword>
<gene>
    <name evidence="8" type="ORF">SAMN05660859_1523</name>
</gene>
<evidence type="ECO:0000256" key="1">
    <source>
        <dbReference type="ARBA" id="ARBA00005417"/>
    </source>
</evidence>
<dbReference type="PROSITE" id="PS50893">
    <property type="entry name" value="ABC_TRANSPORTER_2"/>
    <property type="match status" value="1"/>
</dbReference>
<proteinExistence type="inferred from homology"/>
<dbReference type="InterPro" id="IPR027417">
    <property type="entry name" value="P-loop_NTPase"/>
</dbReference>
<dbReference type="Pfam" id="PF00005">
    <property type="entry name" value="ABC_tran"/>
    <property type="match status" value="1"/>
</dbReference>
<keyword evidence="5" id="KW-0864">Zinc transport</keyword>
<name>A0A1G4RBM9_9HYPH</name>
<dbReference type="InterPro" id="IPR050153">
    <property type="entry name" value="Metal_Ion_Import_ABC"/>
</dbReference>